<gene>
    <name evidence="1" type="ORF">ASB62_00585</name>
</gene>
<dbReference type="EMBL" id="LMBR01000002">
    <property type="protein sequence ID" value="KUL33153.1"/>
    <property type="molecule type" value="Genomic_DNA"/>
</dbReference>
<evidence type="ECO:0008006" key="3">
    <source>
        <dbReference type="Google" id="ProtNLM"/>
    </source>
</evidence>
<dbReference type="PROSITE" id="PS51257">
    <property type="entry name" value="PROKAR_LIPOPROTEIN"/>
    <property type="match status" value="1"/>
</dbReference>
<sequence length="214" mass="23115">MRVIDLSHSIGSGMSCYPGTPLPQSVPLCTIEADGFNERILTFSSHTGTHVDLPLHMSAGASSLDAFGVERFVGLGALLDVESVSGGTISSALLQPYRELIEGVEFVLLYSGWGRRWGTEKYLSGYPVLSIEAAVWLAGFRLKGIGVDAVSVDPPDSEEYPVHNLFLANGTLIVENLVYPDRRLIGMSFQFFCLPLKLEGAEAAPVRAVAVLER</sequence>
<accession>A0A101JUV6</accession>
<evidence type="ECO:0000313" key="1">
    <source>
        <dbReference type="EMBL" id="KUL33153.1"/>
    </source>
</evidence>
<dbReference type="OrthoDB" id="9796085at2"/>
<dbReference type="InterPro" id="IPR037175">
    <property type="entry name" value="KFase_sf"/>
</dbReference>
<dbReference type="SUPFAM" id="SSF102198">
    <property type="entry name" value="Putative cyclase"/>
    <property type="match status" value="1"/>
</dbReference>
<comment type="caution">
    <text evidence="1">The sequence shown here is derived from an EMBL/GenBank/DDBJ whole genome shotgun (WGS) entry which is preliminary data.</text>
</comment>
<dbReference type="InterPro" id="IPR007325">
    <property type="entry name" value="KFase/CYL"/>
</dbReference>
<dbReference type="RefSeq" id="WP_059138154.1">
    <property type="nucleotide sequence ID" value="NZ_LMBR01000002.1"/>
</dbReference>
<dbReference type="Proteomes" id="UP000053937">
    <property type="component" value="Unassembled WGS sequence"/>
</dbReference>
<keyword evidence="2" id="KW-1185">Reference proteome</keyword>
<evidence type="ECO:0000313" key="2">
    <source>
        <dbReference type="Proteomes" id="UP000053937"/>
    </source>
</evidence>
<proteinExistence type="predicted"/>
<dbReference type="Gene3D" id="3.50.30.50">
    <property type="entry name" value="Putative cyclase"/>
    <property type="match status" value="1"/>
</dbReference>
<reference evidence="1 2" key="1">
    <citation type="submission" date="2015-10" db="EMBL/GenBank/DDBJ databases">
        <title>Draft Genome Sequence of Chlorobium limicola strain Frasassi Growing under Artificial Lighting in the Frasassi Cave System.</title>
        <authorList>
            <person name="Mansor M."/>
            <person name="Macalady J."/>
        </authorList>
    </citation>
    <scope>NUCLEOTIDE SEQUENCE [LARGE SCALE GENOMIC DNA]</scope>
    <source>
        <strain evidence="1 2">Frasassi</strain>
    </source>
</reference>
<name>A0A101JUV6_CHLLI</name>
<dbReference type="PANTHER" id="PTHR31118:SF12">
    <property type="entry name" value="CYCLASE-LIKE PROTEIN 2"/>
    <property type="match status" value="1"/>
</dbReference>
<dbReference type="GO" id="GO:0019441">
    <property type="term" value="P:L-tryptophan catabolic process to kynurenine"/>
    <property type="evidence" value="ECO:0007669"/>
    <property type="project" value="InterPro"/>
</dbReference>
<protein>
    <recommendedName>
        <fullName evidence="3">Cyclase family protein</fullName>
    </recommendedName>
</protein>
<dbReference type="AlphaFoldDB" id="A0A101JUV6"/>
<dbReference type="PANTHER" id="PTHR31118">
    <property type="entry name" value="CYCLASE-LIKE PROTEIN 2"/>
    <property type="match status" value="1"/>
</dbReference>
<dbReference type="Pfam" id="PF04199">
    <property type="entry name" value="Cyclase"/>
    <property type="match status" value="1"/>
</dbReference>
<dbReference type="GO" id="GO:0004061">
    <property type="term" value="F:arylformamidase activity"/>
    <property type="evidence" value="ECO:0007669"/>
    <property type="project" value="InterPro"/>
</dbReference>
<organism evidence="1 2">
    <name type="scientific">Chlorobium limicola</name>
    <dbReference type="NCBI Taxonomy" id="1092"/>
    <lineage>
        <taxon>Bacteria</taxon>
        <taxon>Pseudomonadati</taxon>
        <taxon>Chlorobiota</taxon>
        <taxon>Chlorobiia</taxon>
        <taxon>Chlorobiales</taxon>
        <taxon>Chlorobiaceae</taxon>
        <taxon>Chlorobium/Pelodictyon group</taxon>
        <taxon>Chlorobium</taxon>
    </lineage>
</organism>